<feature type="transmembrane region" description="Helical" evidence="12">
    <location>
        <begin position="247"/>
        <end position="267"/>
    </location>
</feature>
<evidence type="ECO:0000256" key="5">
    <source>
        <dbReference type="ARBA" id="ARBA00022617"/>
    </source>
</evidence>
<evidence type="ECO:0000256" key="3">
    <source>
        <dbReference type="ARBA" id="ARBA00022448"/>
    </source>
</evidence>
<evidence type="ECO:0000313" key="14">
    <source>
        <dbReference type="Proteomes" id="UP000268084"/>
    </source>
</evidence>
<dbReference type="PANTHER" id="PTHR43141">
    <property type="entry name" value="CYTOCHROME BD2 SUBUNIT II"/>
    <property type="match status" value="1"/>
</dbReference>
<feature type="transmembrane region" description="Helical" evidence="12">
    <location>
        <begin position="74"/>
        <end position="96"/>
    </location>
</feature>
<keyword evidence="3" id="KW-0813">Transport</keyword>
<keyword evidence="8" id="KW-0249">Electron transport</keyword>
<accession>A0A3G8ZHL4</accession>
<reference evidence="13 14" key="2">
    <citation type="submission" date="2018-12" db="EMBL/GenBank/DDBJ databases">
        <title>Nakamurella antarcticus sp. nov., isolated from Antarctica South Shetland Islands soil.</title>
        <authorList>
            <person name="Peng F."/>
        </authorList>
    </citation>
    <scope>NUCLEOTIDE SEQUENCE [LARGE SCALE GENOMIC DNA]</scope>
    <source>
        <strain evidence="13 14">S14-144</strain>
    </source>
</reference>
<evidence type="ECO:0000256" key="11">
    <source>
        <dbReference type="ARBA" id="ARBA00023136"/>
    </source>
</evidence>
<feature type="transmembrane region" description="Helical" evidence="12">
    <location>
        <begin position="6"/>
        <end position="32"/>
    </location>
</feature>
<keyword evidence="4" id="KW-1003">Cell membrane</keyword>
<evidence type="ECO:0000256" key="6">
    <source>
        <dbReference type="ARBA" id="ARBA00022692"/>
    </source>
</evidence>
<dbReference type="InterPro" id="IPR003317">
    <property type="entry name" value="Cyt-d_oxidase_su2"/>
</dbReference>
<keyword evidence="7" id="KW-0479">Metal-binding</keyword>
<proteinExistence type="inferred from homology"/>
<comment type="subcellular location">
    <subcellularLocation>
        <location evidence="1">Cell membrane</location>
        <topology evidence="1">Multi-pass membrane protein</topology>
    </subcellularLocation>
</comment>
<dbReference type="OrthoDB" id="9776710at2"/>
<comment type="similarity">
    <text evidence="2">Belongs to the cytochrome ubiquinol oxidase subunit 2 family.</text>
</comment>
<reference evidence="13 14" key="1">
    <citation type="submission" date="2018-11" db="EMBL/GenBank/DDBJ databases">
        <authorList>
            <person name="Da X."/>
        </authorList>
    </citation>
    <scope>NUCLEOTIDE SEQUENCE [LARGE SCALE GENOMIC DNA]</scope>
    <source>
        <strain evidence="13 14">S14-144</strain>
    </source>
</reference>
<evidence type="ECO:0000256" key="1">
    <source>
        <dbReference type="ARBA" id="ARBA00004651"/>
    </source>
</evidence>
<feature type="transmembrane region" description="Helical" evidence="12">
    <location>
        <begin position="159"/>
        <end position="182"/>
    </location>
</feature>
<dbReference type="NCBIfam" id="TIGR00203">
    <property type="entry name" value="cydB"/>
    <property type="match status" value="1"/>
</dbReference>
<evidence type="ECO:0000256" key="9">
    <source>
        <dbReference type="ARBA" id="ARBA00022989"/>
    </source>
</evidence>
<feature type="transmembrane region" description="Helical" evidence="12">
    <location>
        <begin position="297"/>
        <end position="320"/>
    </location>
</feature>
<dbReference type="GO" id="GO:0016682">
    <property type="term" value="F:oxidoreductase activity, acting on diphenols and related substances as donors, oxygen as acceptor"/>
    <property type="evidence" value="ECO:0007669"/>
    <property type="project" value="TreeGrafter"/>
</dbReference>
<feature type="transmembrane region" description="Helical" evidence="12">
    <location>
        <begin position="221"/>
        <end position="240"/>
    </location>
</feature>
<name>A0A3G8ZHL4_9ACTN</name>
<dbReference type="GO" id="GO:0046872">
    <property type="term" value="F:metal ion binding"/>
    <property type="evidence" value="ECO:0007669"/>
    <property type="project" value="UniProtKB-KW"/>
</dbReference>
<keyword evidence="14" id="KW-1185">Reference proteome</keyword>
<sequence>MELSLVWFILIAVLWIGYFILEGFDFGVGALLRIVGRDERGRRVLINTIGPLWDGNEVWVITAIGATFAAFPDWYATMLSGMFGPMLAILLCLIVRGVAFEYRAKGDTDKWRANWDLAIQVCSWGPAFLWGVLFGNMIYGMPLDEAGEYTGGFFGLFGPFPLLLGLLTLGLFLTHGAIFLALKTRHEVRDRAKAFAERAGVGTAVILVAAAGWLQLERGNIVTALVSVLALGALVAGVVATKAHRDGWAFVATAGAILSVVVSWFAAMYPNLIASTTNAAWSLTVQNASSSPYTLKLMTWVAVVMLPFILAYQAWSYWVFRKRISAQQIPLPQLAAKVQG</sequence>
<dbReference type="Pfam" id="PF02322">
    <property type="entry name" value="Cyt_bd_oxida_II"/>
    <property type="match status" value="1"/>
</dbReference>
<keyword evidence="6 12" id="KW-0812">Transmembrane</keyword>
<keyword evidence="5" id="KW-0349">Heme</keyword>
<dbReference type="AlphaFoldDB" id="A0A3G8ZHL4"/>
<dbReference type="EMBL" id="CP034170">
    <property type="protein sequence ID" value="AZI56872.1"/>
    <property type="molecule type" value="Genomic_DNA"/>
</dbReference>
<dbReference type="PANTHER" id="PTHR43141:SF5">
    <property type="entry name" value="CYTOCHROME BD-I UBIQUINOL OXIDASE SUBUNIT 2"/>
    <property type="match status" value="1"/>
</dbReference>
<evidence type="ECO:0000256" key="10">
    <source>
        <dbReference type="ARBA" id="ARBA00023004"/>
    </source>
</evidence>
<evidence type="ECO:0000256" key="4">
    <source>
        <dbReference type="ARBA" id="ARBA00022475"/>
    </source>
</evidence>
<evidence type="ECO:0000256" key="12">
    <source>
        <dbReference type="SAM" id="Phobius"/>
    </source>
</evidence>
<evidence type="ECO:0000256" key="2">
    <source>
        <dbReference type="ARBA" id="ARBA00007543"/>
    </source>
</evidence>
<dbReference type="Proteomes" id="UP000268084">
    <property type="component" value="Chromosome"/>
</dbReference>
<dbReference type="GO" id="GO:0009055">
    <property type="term" value="F:electron transfer activity"/>
    <property type="evidence" value="ECO:0007669"/>
    <property type="project" value="TreeGrafter"/>
</dbReference>
<keyword evidence="10" id="KW-0408">Iron</keyword>
<dbReference type="GO" id="GO:0005886">
    <property type="term" value="C:plasma membrane"/>
    <property type="evidence" value="ECO:0007669"/>
    <property type="project" value="UniProtKB-SubCell"/>
</dbReference>
<organism evidence="13 14">
    <name type="scientific">Nakamurella antarctica</name>
    <dbReference type="NCBI Taxonomy" id="1902245"/>
    <lineage>
        <taxon>Bacteria</taxon>
        <taxon>Bacillati</taxon>
        <taxon>Actinomycetota</taxon>
        <taxon>Actinomycetes</taxon>
        <taxon>Nakamurellales</taxon>
        <taxon>Nakamurellaceae</taxon>
        <taxon>Nakamurella</taxon>
    </lineage>
</organism>
<dbReference type="GO" id="GO:0070069">
    <property type="term" value="C:cytochrome complex"/>
    <property type="evidence" value="ECO:0007669"/>
    <property type="project" value="TreeGrafter"/>
</dbReference>
<dbReference type="RefSeq" id="WP_124797557.1">
    <property type="nucleotide sequence ID" value="NZ_CP034170.1"/>
</dbReference>
<keyword evidence="11 12" id="KW-0472">Membrane</keyword>
<feature type="transmembrane region" description="Helical" evidence="12">
    <location>
        <begin position="117"/>
        <end position="139"/>
    </location>
</feature>
<dbReference type="KEGG" id="nak:EH165_00495"/>
<evidence type="ECO:0000313" key="13">
    <source>
        <dbReference type="EMBL" id="AZI56872.1"/>
    </source>
</evidence>
<evidence type="ECO:0000256" key="7">
    <source>
        <dbReference type="ARBA" id="ARBA00022723"/>
    </source>
</evidence>
<keyword evidence="9 12" id="KW-1133">Transmembrane helix</keyword>
<evidence type="ECO:0000256" key="8">
    <source>
        <dbReference type="ARBA" id="ARBA00022982"/>
    </source>
</evidence>
<feature type="transmembrane region" description="Helical" evidence="12">
    <location>
        <begin position="194"/>
        <end position="215"/>
    </location>
</feature>
<gene>
    <name evidence="13" type="primary">cydB</name>
    <name evidence="13" type="ORF">EH165_00495</name>
</gene>
<protein>
    <submittedName>
        <fullName evidence="13">Cytochrome d ubiquinol oxidase subunit II</fullName>
    </submittedName>
</protein>
<dbReference type="PIRSF" id="PIRSF000267">
    <property type="entry name" value="Cyt_oxidse_sub2"/>
    <property type="match status" value="1"/>
</dbReference>
<dbReference type="GO" id="GO:0019646">
    <property type="term" value="P:aerobic electron transport chain"/>
    <property type="evidence" value="ECO:0007669"/>
    <property type="project" value="TreeGrafter"/>
</dbReference>